<comment type="caution">
    <text evidence="1">The sequence shown here is derived from an EMBL/GenBank/DDBJ whole genome shotgun (WGS) entry which is preliminary data.</text>
</comment>
<proteinExistence type="predicted"/>
<protein>
    <submittedName>
        <fullName evidence="1">Uncharacterized protein</fullName>
    </submittedName>
</protein>
<evidence type="ECO:0000313" key="2">
    <source>
        <dbReference type="Proteomes" id="UP000542674"/>
    </source>
</evidence>
<name>A0A7W7T2I8_9PSEU</name>
<evidence type="ECO:0000313" key="1">
    <source>
        <dbReference type="EMBL" id="MBB4965051.1"/>
    </source>
</evidence>
<keyword evidence="2" id="KW-1185">Reference proteome</keyword>
<sequence length="300" mass="32972">MSSEGDAAPVRPFADALRAAIAARGIGLERIREYLADHGVTVSVATLSYWQSGRSRPERRSSLAAIGHLEEVLLLPPGHLSNLLGPPRPRGRWLNRLPRAAPPVGALFPQPARVEDAAGEVRWDDRLTRLSRHDLVLVGPDRCEQSVRTRHVLRADADGADRWVLVTEASDGSLPLVKPLWHCDLGRVVVRPSAGLVVAELLFDRALRRGEHIVIEHELITPVPRPVATAHTRTFRHPVREYVLEIAFDPAAVPACCERFQRAGDGPERVVTAAPGSDGSLLAVQLDVEPGQSGFRWRWS</sequence>
<reference evidence="1 2" key="1">
    <citation type="submission" date="2020-08" db="EMBL/GenBank/DDBJ databases">
        <title>Sequencing the genomes of 1000 actinobacteria strains.</title>
        <authorList>
            <person name="Klenk H.-P."/>
        </authorList>
    </citation>
    <scope>NUCLEOTIDE SEQUENCE [LARGE SCALE GENOMIC DNA]</scope>
    <source>
        <strain evidence="1 2">DSM 45084</strain>
    </source>
</reference>
<accession>A0A7W7T2I8</accession>
<dbReference type="RefSeq" id="WP_184668418.1">
    <property type="nucleotide sequence ID" value="NZ_BAABAI010000013.1"/>
</dbReference>
<gene>
    <name evidence="1" type="ORF">F4559_002410</name>
</gene>
<dbReference type="EMBL" id="JACHJS010000001">
    <property type="protein sequence ID" value="MBB4965051.1"/>
    <property type="molecule type" value="Genomic_DNA"/>
</dbReference>
<organism evidence="1 2">
    <name type="scientific">Saccharothrix violaceirubra</name>
    <dbReference type="NCBI Taxonomy" id="413306"/>
    <lineage>
        <taxon>Bacteria</taxon>
        <taxon>Bacillati</taxon>
        <taxon>Actinomycetota</taxon>
        <taxon>Actinomycetes</taxon>
        <taxon>Pseudonocardiales</taxon>
        <taxon>Pseudonocardiaceae</taxon>
        <taxon>Saccharothrix</taxon>
    </lineage>
</organism>
<dbReference type="AlphaFoldDB" id="A0A7W7T2I8"/>
<dbReference type="Proteomes" id="UP000542674">
    <property type="component" value="Unassembled WGS sequence"/>
</dbReference>